<dbReference type="InterPro" id="IPR029058">
    <property type="entry name" value="AB_hydrolase_fold"/>
</dbReference>
<dbReference type="InterPro" id="IPR050583">
    <property type="entry name" value="Mycobacterial_A85_antigen"/>
</dbReference>
<dbReference type="InterPro" id="IPR011990">
    <property type="entry name" value="TPR-like_helical_dom_sf"/>
</dbReference>
<comment type="caution">
    <text evidence="1">The sequence shown here is derived from an EMBL/GenBank/DDBJ whole genome shotgun (WGS) entry which is preliminary data.</text>
</comment>
<dbReference type="PANTHER" id="PTHR48098:SF6">
    <property type="entry name" value="FERRI-BACILLIBACTIN ESTERASE BESA"/>
    <property type="match status" value="1"/>
</dbReference>
<evidence type="ECO:0000313" key="2">
    <source>
        <dbReference type="Proteomes" id="UP001157186"/>
    </source>
</evidence>
<proteinExistence type="predicted"/>
<sequence length="433" mass="49240">MSQLHTFITLRILTLCTFFIIGSAVAESTLESQSGFGLTVAESSAINLGQKLTFDSSILQEQIALNIYLPASFQQSKHYQTFPVLFVNGSHGDQFFHQITGMVKHLTSVDRMPDTLVVSLNNSGHFPQVQTNGMWRASTLNAYGDINRYIKHLQQELFPYLRKHYNANDYRQIIGISGSSLFPLYALANKPKLFEDYMFLAASDMIGMGFSKTSTIYSDILQAFKHKNDKQPNSEKRAGLVYFVDADDDIEDDPEYQHNLAELKKGYVAQKQPAKHLVVETISNERHYDALLKGMLSFIDKVYPESLWAPKYRELIKAPGDALQNIEDYYQVLSKQYGYQIYPNADRWNSVNCLRYITRMLYENKEFQQALTVAKRWQYYLPDDVSAMLYSAKIQLAQGKKSGAKTMLEKALQLAKADNEIKDIKALLASVAG</sequence>
<dbReference type="Gene3D" id="3.40.50.1820">
    <property type="entry name" value="alpha/beta hydrolase"/>
    <property type="match status" value="1"/>
</dbReference>
<dbReference type="SUPFAM" id="SSF48452">
    <property type="entry name" value="TPR-like"/>
    <property type="match status" value="1"/>
</dbReference>
<evidence type="ECO:0000313" key="1">
    <source>
        <dbReference type="EMBL" id="GLX79634.1"/>
    </source>
</evidence>
<dbReference type="PANTHER" id="PTHR48098">
    <property type="entry name" value="ENTEROCHELIN ESTERASE-RELATED"/>
    <property type="match status" value="1"/>
</dbReference>
<reference evidence="1 2" key="1">
    <citation type="submission" date="2023-03" db="EMBL/GenBank/DDBJ databases">
        <title>Draft genome sequence of Thalassotalea insulae KCTC 62186T.</title>
        <authorList>
            <person name="Sawabe T."/>
        </authorList>
    </citation>
    <scope>NUCLEOTIDE SEQUENCE [LARGE SCALE GENOMIC DNA]</scope>
    <source>
        <strain evidence="1 2">KCTC 62186</strain>
    </source>
</reference>
<accession>A0ABQ6GVC6</accession>
<dbReference type="SUPFAM" id="SSF53474">
    <property type="entry name" value="alpha/beta-Hydrolases"/>
    <property type="match status" value="1"/>
</dbReference>
<name>A0ABQ6GVC6_9GAMM</name>
<dbReference type="EMBL" id="BSST01000001">
    <property type="protein sequence ID" value="GLX79634.1"/>
    <property type="molecule type" value="Genomic_DNA"/>
</dbReference>
<evidence type="ECO:0008006" key="3">
    <source>
        <dbReference type="Google" id="ProtNLM"/>
    </source>
</evidence>
<dbReference type="Proteomes" id="UP001157186">
    <property type="component" value="Unassembled WGS sequence"/>
</dbReference>
<keyword evidence="2" id="KW-1185">Reference proteome</keyword>
<dbReference type="InterPro" id="IPR000801">
    <property type="entry name" value="Esterase-like"/>
</dbReference>
<organism evidence="1 2">
    <name type="scientific">Thalassotalea insulae</name>
    <dbReference type="NCBI Taxonomy" id="2056778"/>
    <lineage>
        <taxon>Bacteria</taxon>
        <taxon>Pseudomonadati</taxon>
        <taxon>Pseudomonadota</taxon>
        <taxon>Gammaproteobacteria</taxon>
        <taxon>Alteromonadales</taxon>
        <taxon>Colwelliaceae</taxon>
        <taxon>Thalassotalea</taxon>
    </lineage>
</organism>
<gene>
    <name evidence="1" type="ORF">tinsulaeT_29740</name>
</gene>
<protein>
    <recommendedName>
        <fullName evidence="3">Esterase</fullName>
    </recommendedName>
</protein>
<dbReference type="Pfam" id="PF00756">
    <property type="entry name" value="Esterase"/>
    <property type="match status" value="1"/>
</dbReference>
<dbReference type="RefSeq" id="WP_284245555.1">
    <property type="nucleotide sequence ID" value="NZ_BSST01000001.1"/>
</dbReference>